<reference evidence="2 3" key="1">
    <citation type="submission" date="2017-11" db="EMBL/GenBank/DDBJ databases">
        <title>De-novo sequencing of pomegranate (Punica granatum L.) genome.</title>
        <authorList>
            <person name="Akparov Z."/>
            <person name="Amiraslanov A."/>
            <person name="Hajiyeva S."/>
            <person name="Abbasov M."/>
            <person name="Kaur K."/>
            <person name="Hamwieh A."/>
            <person name="Solovyev V."/>
            <person name="Salamov A."/>
            <person name="Braich B."/>
            <person name="Kosarev P."/>
            <person name="Mahmoud A."/>
            <person name="Hajiyev E."/>
            <person name="Babayeva S."/>
            <person name="Izzatullayeva V."/>
            <person name="Mammadov A."/>
            <person name="Mammadov A."/>
            <person name="Sharifova S."/>
            <person name="Ojaghi J."/>
            <person name="Eynullazada K."/>
            <person name="Bayramov B."/>
            <person name="Abdulazimova A."/>
            <person name="Shahmuradov I."/>
        </authorList>
    </citation>
    <scope>NUCLEOTIDE SEQUENCE [LARGE SCALE GENOMIC DNA]</scope>
    <source>
        <strain evidence="3">cv. AG2017</strain>
        <tissue evidence="2">Leaf</tissue>
    </source>
</reference>
<organism evidence="2 3">
    <name type="scientific">Punica granatum</name>
    <name type="common">Pomegranate</name>
    <dbReference type="NCBI Taxonomy" id="22663"/>
    <lineage>
        <taxon>Eukaryota</taxon>
        <taxon>Viridiplantae</taxon>
        <taxon>Streptophyta</taxon>
        <taxon>Embryophyta</taxon>
        <taxon>Tracheophyta</taxon>
        <taxon>Spermatophyta</taxon>
        <taxon>Magnoliopsida</taxon>
        <taxon>eudicotyledons</taxon>
        <taxon>Gunneridae</taxon>
        <taxon>Pentapetalae</taxon>
        <taxon>rosids</taxon>
        <taxon>malvids</taxon>
        <taxon>Myrtales</taxon>
        <taxon>Lythraceae</taxon>
        <taxon>Punica</taxon>
    </lineage>
</organism>
<name>A0A2I0I438_PUNGR</name>
<protein>
    <submittedName>
        <fullName evidence="2">Uncharacterized protein</fullName>
    </submittedName>
</protein>
<sequence length="93" mass="10144">MSRASWAAGRWLDWAERAVGPDWPKWATGLLEWATGPLESALGRIRPLLGRLDCYWAGLGCWSTSYRLGVTDPGGRGLPGGGSRRLRDGFGLN</sequence>
<keyword evidence="3" id="KW-1185">Reference proteome</keyword>
<evidence type="ECO:0000313" key="2">
    <source>
        <dbReference type="EMBL" id="PKI38206.1"/>
    </source>
</evidence>
<proteinExistence type="predicted"/>
<gene>
    <name evidence="2" type="ORF">CRG98_041459</name>
</gene>
<dbReference type="EMBL" id="PGOL01004197">
    <property type="protein sequence ID" value="PKI38206.1"/>
    <property type="molecule type" value="Genomic_DNA"/>
</dbReference>
<comment type="caution">
    <text evidence="2">The sequence shown here is derived from an EMBL/GenBank/DDBJ whole genome shotgun (WGS) entry which is preliminary data.</text>
</comment>
<feature type="compositionally biased region" description="Gly residues" evidence="1">
    <location>
        <begin position="72"/>
        <end position="83"/>
    </location>
</feature>
<dbReference type="AlphaFoldDB" id="A0A2I0I438"/>
<accession>A0A2I0I438</accession>
<evidence type="ECO:0000313" key="3">
    <source>
        <dbReference type="Proteomes" id="UP000233551"/>
    </source>
</evidence>
<feature type="region of interest" description="Disordered" evidence="1">
    <location>
        <begin position="72"/>
        <end position="93"/>
    </location>
</feature>
<dbReference type="Proteomes" id="UP000233551">
    <property type="component" value="Unassembled WGS sequence"/>
</dbReference>
<evidence type="ECO:0000256" key="1">
    <source>
        <dbReference type="SAM" id="MobiDB-lite"/>
    </source>
</evidence>